<gene>
    <name evidence="1" type="ORF">PoMZ_03543</name>
</gene>
<dbReference type="Proteomes" id="UP000294847">
    <property type="component" value="Chromosome 3"/>
</dbReference>
<organism evidence="1 2">
    <name type="scientific">Pyricularia oryzae</name>
    <name type="common">Rice blast fungus</name>
    <name type="synonym">Magnaporthe oryzae</name>
    <dbReference type="NCBI Taxonomy" id="318829"/>
    <lineage>
        <taxon>Eukaryota</taxon>
        <taxon>Fungi</taxon>
        <taxon>Dikarya</taxon>
        <taxon>Ascomycota</taxon>
        <taxon>Pezizomycotina</taxon>
        <taxon>Sordariomycetes</taxon>
        <taxon>Sordariomycetidae</taxon>
        <taxon>Magnaporthales</taxon>
        <taxon>Pyriculariaceae</taxon>
        <taxon>Pyricularia</taxon>
    </lineage>
</organism>
<dbReference type="EMBL" id="CP034206">
    <property type="protein sequence ID" value="QBZ58587.1"/>
    <property type="molecule type" value="Genomic_DNA"/>
</dbReference>
<evidence type="ECO:0000313" key="2">
    <source>
        <dbReference type="Proteomes" id="UP000294847"/>
    </source>
</evidence>
<dbReference type="VEuPathDB" id="FungiDB:M_BR32_EuGene_00075521"/>
<reference evidence="1 2" key="1">
    <citation type="journal article" date="2019" name="Mol. Biol. Evol.">
        <title>Blast fungal genomes show frequent chromosomal changes, gene gains and losses, and effector gene turnover.</title>
        <authorList>
            <person name="Gomez Luciano L.B."/>
            <person name="Jason Tsai I."/>
            <person name="Chuma I."/>
            <person name="Tosa Y."/>
            <person name="Chen Y.H."/>
            <person name="Li J.Y."/>
            <person name="Li M.Y."/>
            <person name="Jade Lu M.Y."/>
            <person name="Nakayashiki H."/>
            <person name="Li W.H."/>
        </authorList>
    </citation>
    <scope>NUCLEOTIDE SEQUENCE [LARGE SCALE GENOMIC DNA]</scope>
    <source>
        <strain evidence="1">MZ5-1-6</strain>
    </source>
</reference>
<dbReference type="AlphaFoldDB" id="A0A4P7N7D0"/>
<proteinExistence type="predicted"/>
<evidence type="ECO:0000313" key="1">
    <source>
        <dbReference type="EMBL" id="QBZ58587.1"/>
    </source>
</evidence>
<protein>
    <submittedName>
        <fullName evidence="1">Uncharacterized protein</fullName>
    </submittedName>
</protein>
<dbReference type="OMA" id="REQTRIP"/>
<name>A0A4P7N7D0_PYROR</name>
<sequence length="153" mass="16637">MGFPTVILSIMTGAVSAAALFISGSSIPRLRKYEDKAEKAAEWSNIAEERLWNTRYTVGAGIAAAFISLLSALNLIFLAKAGWSVGQPIWAVLLAVGIRYTAVYMHDFWASKHKIPMMGAYNDAISEQKNVSGMLDMVAAGWLTIALVRLLTL</sequence>
<accession>A0A4P7N7D0</accession>